<proteinExistence type="predicted"/>
<gene>
    <name evidence="1" type="ORF">IQ247_31555</name>
</gene>
<accession>A0A8J7JXV0</accession>
<dbReference type="Proteomes" id="UP000620559">
    <property type="component" value="Unassembled WGS sequence"/>
</dbReference>
<protein>
    <submittedName>
        <fullName evidence="1">Uncharacterized protein</fullName>
    </submittedName>
</protein>
<keyword evidence="2" id="KW-1185">Reference proteome</keyword>
<name>A0A8J7JXV0_9CYAN</name>
<dbReference type="RefSeq" id="WP_193926170.1">
    <property type="nucleotide sequence ID" value="NZ_JADEWL010000269.1"/>
</dbReference>
<dbReference type="EMBL" id="JADEWL010000269">
    <property type="protein sequence ID" value="MBE9217135.1"/>
    <property type="molecule type" value="Genomic_DNA"/>
</dbReference>
<sequence>MVAVYRGRGQLTVISYQLSVANLIMVEAAASQGYNLSFWQHLRFGMPLTVT</sequence>
<reference evidence="1" key="1">
    <citation type="submission" date="2020-10" db="EMBL/GenBank/DDBJ databases">
        <authorList>
            <person name="Castelo-Branco R."/>
            <person name="Eusebio N."/>
            <person name="Adriana R."/>
            <person name="Vieira A."/>
            <person name="Brugerolle De Fraissinette N."/>
            <person name="Rezende De Castro R."/>
            <person name="Schneider M.P."/>
            <person name="Vasconcelos V."/>
            <person name="Leao P.N."/>
        </authorList>
    </citation>
    <scope>NUCLEOTIDE SEQUENCE</scope>
    <source>
        <strain evidence="1">LEGE 06105</strain>
    </source>
</reference>
<comment type="caution">
    <text evidence="1">The sequence shown here is derived from an EMBL/GenBank/DDBJ whole genome shotgun (WGS) entry which is preliminary data.</text>
</comment>
<evidence type="ECO:0000313" key="1">
    <source>
        <dbReference type="EMBL" id="MBE9217135.1"/>
    </source>
</evidence>
<evidence type="ECO:0000313" key="2">
    <source>
        <dbReference type="Proteomes" id="UP000620559"/>
    </source>
</evidence>
<organism evidence="1 2">
    <name type="scientific">Plectonema cf. radiosum LEGE 06105</name>
    <dbReference type="NCBI Taxonomy" id="945769"/>
    <lineage>
        <taxon>Bacteria</taxon>
        <taxon>Bacillati</taxon>
        <taxon>Cyanobacteriota</taxon>
        <taxon>Cyanophyceae</taxon>
        <taxon>Oscillatoriophycideae</taxon>
        <taxon>Oscillatoriales</taxon>
        <taxon>Microcoleaceae</taxon>
        <taxon>Plectonema</taxon>
    </lineage>
</organism>
<dbReference type="AlphaFoldDB" id="A0A8J7JXV0"/>